<protein>
    <submittedName>
        <fullName evidence="1">Uncharacterized protein</fullName>
    </submittedName>
</protein>
<accession>A0A9J7BWR5</accession>
<dbReference type="KEGG" id="orp:MOP44_08600"/>
<dbReference type="AlphaFoldDB" id="A0A9J7BWR5"/>
<sequence>MEEKLLTGSEDELFTAVYALEDTILKFHGRLPREGKIEIGLRLCTPAPRFPVLVRLSITRARAAKAYGGEFGCLRPGDRSKLITPTHAGEE</sequence>
<evidence type="ECO:0000313" key="2">
    <source>
        <dbReference type="Proteomes" id="UP001059380"/>
    </source>
</evidence>
<dbReference type="EMBL" id="CP093313">
    <property type="protein sequence ID" value="UWZ87096.1"/>
    <property type="molecule type" value="Genomic_DNA"/>
</dbReference>
<evidence type="ECO:0000313" key="1">
    <source>
        <dbReference type="EMBL" id="UWZ87096.1"/>
    </source>
</evidence>
<reference evidence="1" key="1">
    <citation type="submission" date="2021-04" db="EMBL/GenBank/DDBJ databases">
        <title>Phylogenetic analysis of Acidobacteriaceae.</title>
        <authorList>
            <person name="Qiu L."/>
            <person name="Zhang Q."/>
        </authorList>
    </citation>
    <scope>NUCLEOTIDE SEQUENCE</scope>
    <source>
        <strain evidence="1">DSM 25168</strain>
    </source>
</reference>
<keyword evidence="2" id="KW-1185">Reference proteome</keyword>
<proteinExistence type="predicted"/>
<dbReference type="Proteomes" id="UP001059380">
    <property type="component" value="Chromosome"/>
</dbReference>
<gene>
    <name evidence="1" type="ORF">MOP44_08600</name>
</gene>
<organism evidence="1 2">
    <name type="scientific">Occallatibacter riparius</name>
    <dbReference type="NCBI Taxonomy" id="1002689"/>
    <lineage>
        <taxon>Bacteria</taxon>
        <taxon>Pseudomonadati</taxon>
        <taxon>Acidobacteriota</taxon>
        <taxon>Terriglobia</taxon>
        <taxon>Terriglobales</taxon>
        <taxon>Acidobacteriaceae</taxon>
        <taxon>Occallatibacter</taxon>
    </lineage>
</organism>
<dbReference type="RefSeq" id="WP_260796730.1">
    <property type="nucleotide sequence ID" value="NZ_CP093313.1"/>
</dbReference>
<name>A0A9J7BWR5_9BACT</name>